<evidence type="ECO:0000313" key="2">
    <source>
        <dbReference type="Proteomes" id="UP001497516"/>
    </source>
</evidence>
<sequence length="114" mass="12705">MAAAAAPPDAVAVAEATVEFFRRAGDDPDPVEGSKCEEPFPPVMVRTRRNSYRLQRVVMITVLLKRLTAHPFNCIWENVFSDTWQYVEDKTIPRWDTASLTAGGNGTRAGPLVW</sequence>
<dbReference type="AlphaFoldDB" id="A0AAV2G9K0"/>
<evidence type="ECO:0000313" key="1">
    <source>
        <dbReference type="EMBL" id="CAL1407355.1"/>
    </source>
</evidence>
<accession>A0AAV2G9K0</accession>
<gene>
    <name evidence="1" type="ORF">LTRI10_LOCUS47027</name>
</gene>
<protein>
    <submittedName>
        <fullName evidence="1">Uncharacterized protein</fullName>
    </submittedName>
</protein>
<proteinExistence type="predicted"/>
<organism evidence="1 2">
    <name type="scientific">Linum trigynum</name>
    <dbReference type="NCBI Taxonomy" id="586398"/>
    <lineage>
        <taxon>Eukaryota</taxon>
        <taxon>Viridiplantae</taxon>
        <taxon>Streptophyta</taxon>
        <taxon>Embryophyta</taxon>
        <taxon>Tracheophyta</taxon>
        <taxon>Spermatophyta</taxon>
        <taxon>Magnoliopsida</taxon>
        <taxon>eudicotyledons</taxon>
        <taxon>Gunneridae</taxon>
        <taxon>Pentapetalae</taxon>
        <taxon>rosids</taxon>
        <taxon>fabids</taxon>
        <taxon>Malpighiales</taxon>
        <taxon>Linaceae</taxon>
        <taxon>Linum</taxon>
    </lineage>
</organism>
<dbReference type="Proteomes" id="UP001497516">
    <property type="component" value="Chromosome 8"/>
</dbReference>
<dbReference type="EMBL" id="OZ034821">
    <property type="protein sequence ID" value="CAL1407355.1"/>
    <property type="molecule type" value="Genomic_DNA"/>
</dbReference>
<keyword evidence="2" id="KW-1185">Reference proteome</keyword>
<reference evidence="1 2" key="1">
    <citation type="submission" date="2024-04" db="EMBL/GenBank/DDBJ databases">
        <authorList>
            <person name="Fracassetti M."/>
        </authorList>
    </citation>
    <scope>NUCLEOTIDE SEQUENCE [LARGE SCALE GENOMIC DNA]</scope>
</reference>
<name>A0AAV2G9K0_9ROSI</name>